<evidence type="ECO:0000313" key="1">
    <source>
        <dbReference type="EMBL" id="KAH3770983.1"/>
    </source>
</evidence>
<reference evidence="1" key="1">
    <citation type="journal article" date="2019" name="bioRxiv">
        <title>The Genome of the Zebra Mussel, Dreissena polymorpha: A Resource for Invasive Species Research.</title>
        <authorList>
            <person name="McCartney M.A."/>
            <person name="Auch B."/>
            <person name="Kono T."/>
            <person name="Mallez S."/>
            <person name="Zhang Y."/>
            <person name="Obille A."/>
            <person name="Becker A."/>
            <person name="Abrahante J.E."/>
            <person name="Garbe J."/>
            <person name="Badalamenti J.P."/>
            <person name="Herman A."/>
            <person name="Mangelson H."/>
            <person name="Liachko I."/>
            <person name="Sullivan S."/>
            <person name="Sone E.D."/>
            <person name="Koren S."/>
            <person name="Silverstein K.A.T."/>
            <person name="Beckman K.B."/>
            <person name="Gohl D.M."/>
        </authorList>
    </citation>
    <scope>NUCLEOTIDE SEQUENCE</scope>
    <source>
        <strain evidence="1">Duluth1</strain>
        <tissue evidence="1">Whole animal</tissue>
    </source>
</reference>
<evidence type="ECO:0000313" key="2">
    <source>
        <dbReference type="Proteomes" id="UP000828390"/>
    </source>
</evidence>
<dbReference type="AlphaFoldDB" id="A0A9D4E1B1"/>
<dbReference type="EMBL" id="JAIWYP010000009">
    <property type="protein sequence ID" value="KAH3770983.1"/>
    <property type="molecule type" value="Genomic_DNA"/>
</dbReference>
<gene>
    <name evidence="1" type="ORF">DPMN_172283</name>
</gene>
<accession>A0A9D4E1B1</accession>
<protein>
    <submittedName>
        <fullName evidence="1">Uncharacterized protein</fullName>
    </submittedName>
</protein>
<organism evidence="1 2">
    <name type="scientific">Dreissena polymorpha</name>
    <name type="common">Zebra mussel</name>
    <name type="synonym">Mytilus polymorpha</name>
    <dbReference type="NCBI Taxonomy" id="45954"/>
    <lineage>
        <taxon>Eukaryota</taxon>
        <taxon>Metazoa</taxon>
        <taxon>Spiralia</taxon>
        <taxon>Lophotrochozoa</taxon>
        <taxon>Mollusca</taxon>
        <taxon>Bivalvia</taxon>
        <taxon>Autobranchia</taxon>
        <taxon>Heteroconchia</taxon>
        <taxon>Euheterodonta</taxon>
        <taxon>Imparidentia</taxon>
        <taxon>Neoheterodontei</taxon>
        <taxon>Myida</taxon>
        <taxon>Dreissenoidea</taxon>
        <taxon>Dreissenidae</taxon>
        <taxon>Dreissena</taxon>
    </lineage>
</organism>
<reference evidence="1" key="2">
    <citation type="submission" date="2020-11" db="EMBL/GenBank/DDBJ databases">
        <authorList>
            <person name="McCartney M.A."/>
            <person name="Auch B."/>
            <person name="Kono T."/>
            <person name="Mallez S."/>
            <person name="Becker A."/>
            <person name="Gohl D.M."/>
            <person name="Silverstein K.A.T."/>
            <person name="Koren S."/>
            <person name="Bechman K.B."/>
            <person name="Herman A."/>
            <person name="Abrahante J.E."/>
            <person name="Garbe J."/>
        </authorList>
    </citation>
    <scope>NUCLEOTIDE SEQUENCE</scope>
    <source>
        <strain evidence="1">Duluth1</strain>
        <tissue evidence="1">Whole animal</tissue>
    </source>
</reference>
<comment type="caution">
    <text evidence="1">The sequence shown here is derived from an EMBL/GenBank/DDBJ whole genome shotgun (WGS) entry which is preliminary data.</text>
</comment>
<name>A0A9D4E1B1_DREPO</name>
<keyword evidence="2" id="KW-1185">Reference proteome</keyword>
<dbReference type="Proteomes" id="UP000828390">
    <property type="component" value="Unassembled WGS sequence"/>
</dbReference>
<proteinExistence type="predicted"/>
<sequence>MDPNLCGVLSEGLSSSWTWGGVHGFRERRSCETQLIQLVDDRARILVAGQQSDLILLDFSKACDKVELKLSFWRARNLMKFL</sequence>